<feature type="compositionally biased region" description="Basic and acidic residues" evidence="1">
    <location>
        <begin position="46"/>
        <end position="56"/>
    </location>
</feature>
<feature type="compositionally biased region" description="Basic and acidic residues" evidence="1">
    <location>
        <begin position="174"/>
        <end position="189"/>
    </location>
</feature>
<dbReference type="EMBL" id="CCBP010000235">
    <property type="protein sequence ID" value="CDO75048.1"/>
    <property type="molecule type" value="Genomic_DNA"/>
</dbReference>
<dbReference type="OMA" id="EDDVDHT"/>
<feature type="region of interest" description="Disordered" evidence="1">
    <location>
        <begin position="174"/>
        <end position="248"/>
    </location>
</feature>
<feature type="compositionally biased region" description="Acidic residues" evidence="1">
    <location>
        <begin position="57"/>
        <end position="70"/>
    </location>
</feature>
<sequence length="248" mass="27856">MSDSPNTPESSATSGPSRGRGRGRGKSRGGLGKYLRARGRGRGRGRPAEFGKRLLLEDEQEEELDEEEQRDLERRFARRQLASNADRYVETEPELNSEGEEVVEPEVDLSSFLERQKLSDSAGPSALLSPEDDDNDVDTTFAHITSSLKPHSQTKKGKVQQIEWDAELEELSREKAAADATRELKERFRAQTAKQRGRPAPRGASTSARKQHTERSYVEAPPLPTDAVRQTERSEKAHMEEFLDELLN</sequence>
<protein>
    <submittedName>
        <fullName evidence="2">Uncharacterized protein</fullName>
    </submittedName>
</protein>
<feature type="compositionally biased region" description="Basic and acidic residues" evidence="1">
    <location>
        <begin position="229"/>
        <end position="241"/>
    </location>
</feature>
<evidence type="ECO:0000313" key="3">
    <source>
        <dbReference type="Proteomes" id="UP000029665"/>
    </source>
</evidence>
<accession>A0A060SRG4</accession>
<keyword evidence="3" id="KW-1185">Reference proteome</keyword>
<comment type="caution">
    <text evidence="2">The sequence shown here is derived from an EMBL/GenBank/DDBJ whole genome shotgun (WGS) entry which is preliminary data.</text>
</comment>
<dbReference type="OrthoDB" id="2505473at2759"/>
<feature type="compositionally biased region" description="Acidic residues" evidence="1">
    <location>
        <begin position="91"/>
        <end position="107"/>
    </location>
</feature>
<evidence type="ECO:0000256" key="1">
    <source>
        <dbReference type="SAM" id="MobiDB-lite"/>
    </source>
</evidence>
<gene>
    <name evidence="2" type="ORF">BN946_scf184757.g3</name>
</gene>
<name>A0A060SRG4_PYCCI</name>
<dbReference type="HOGENOM" id="CLU_102303_0_0_1"/>
<dbReference type="Proteomes" id="UP000029665">
    <property type="component" value="Unassembled WGS sequence"/>
</dbReference>
<reference evidence="2" key="1">
    <citation type="submission" date="2014-01" db="EMBL/GenBank/DDBJ databases">
        <title>The genome of the white-rot fungus Pycnoporus cinnabarinus: a basidiomycete model with a versatile arsenal for lignocellulosic biomass breakdown.</title>
        <authorList>
            <person name="Levasseur A."/>
            <person name="Lomascolo A."/>
            <person name="Ruiz-Duenas F.J."/>
            <person name="Uzan E."/>
            <person name="Piumi F."/>
            <person name="Kues U."/>
            <person name="Ram A.F.J."/>
            <person name="Murat C."/>
            <person name="Haon M."/>
            <person name="Benoit I."/>
            <person name="Arfi Y."/>
            <person name="Chevret D."/>
            <person name="Drula E."/>
            <person name="Kwon M.J."/>
            <person name="Gouret P."/>
            <person name="Lesage-Meessen L."/>
            <person name="Lombard V."/>
            <person name="Mariette J."/>
            <person name="Noirot C."/>
            <person name="Park J."/>
            <person name="Patyshakuliyeva A."/>
            <person name="Wieneger R.A.B."/>
            <person name="Wosten H.A.B."/>
            <person name="Martin F."/>
            <person name="Coutinho P.M."/>
            <person name="de Vries R."/>
            <person name="Martinez A.T."/>
            <person name="Klopp C."/>
            <person name="Pontarotti P."/>
            <person name="Henrissat B."/>
            <person name="Record E."/>
        </authorList>
    </citation>
    <scope>NUCLEOTIDE SEQUENCE [LARGE SCALE GENOMIC DNA]</scope>
    <source>
        <strain evidence="2">BRFM137</strain>
    </source>
</reference>
<feature type="compositionally biased region" description="Basic residues" evidence="1">
    <location>
        <begin position="35"/>
        <end position="45"/>
    </location>
</feature>
<evidence type="ECO:0000313" key="2">
    <source>
        <dbReference type="EMBL" id="CDO75048.1"/>
    </source>
</evidence>
<organism evidence="2 3">
    <name type="scientific">Pycnoporus cinnabarinus</name>
    <name type="common">Cinnabar-red polypore</name>
    <name type="synonym">Trametes cinnabarina</name>
    <dbReference type="NCBI Taxonomy" id="5643"/>
    <lineage>
        <taxon>Eukaryota</taxon>
        <taxon>Fungi</taxon>
        <taxon>Dikarya</taxon>
        <taxon>Basidiomycota</taxon>
        <taxon>Agaricomycotina</taxon>
        <taxon>Agaricomycetes</taxon>
        <taxon>Polyporales</taxon>
        <taxon>Polyporaceae</taxon>
        <taxon>Trametes</taxon>
    </lineage>
</organism>
<dbReference type="AlphaFoldDB" id="A0A060SRG4"/>
<proteinExistence type="predicted"/>
<feature type="region of interest" description="Disordered" evidence="1">
    <location>
        <begin position="1"/>
        <end position="139"/>
    </location>
</feature>